<proteinExistence type="predicted"/>
<accession>A0A8S5R5W2</accession>
<evidence type="ECO:0000313" key="2">
    <source>
        <dbReference type="EMBL" id="DAE26530.1"/>
    </source>
</evidence>
<sequence length="226" mass="26176">MSTVKCQKAPKKENPEWDFSTVEVKKELQKSFTKLTTGLRNAGRSDISDVQITITTKELSKRYCMCILIMPESVLRGSKKLDDIPSVFQSGASENQVPLERPFWDLIRNWMYTKNERAMFRNASYRQSLQLKTMNLNLLMQYMNPKIMNLSGKKCVVVAIDLIKVFHDMLSDPTNPKERFMINISDFKKTDDGQHVFTVKKSEDTRKQQSDVARELQRSLSKAVRP</sequence>
<organism evidence="2">
    <name type="scientific">Myoviridae sp. ctaOv25</name>
    <dbReference type="NCBI Taxonomy" id="2827290"/>
    <lineage>
        <taxon>Viruses</taxon>
        <taxon>Duplodnaviria</taxon>
        <taxon>Heunggongvirae</taxon>
        <taxon>Uroviricota</taxon>
        <taxon>Caudoviricetes</taxon>
    </lineage>
</organism>
<reference evidence="2" key="1">
    <citation type="journal article" date="2021" name="Proc. Natl. Acad. Sci. U.S.A.">
        <title>A Catalog of Tens of Thousands of Viruses from Human Metagenomes Reveals Hidden Associations with Chronic Diseases.</title>
        <authorList>
            <person name="Tisza M.J."/>
            <person name="Buck C.B."/>
        </authorList>
    </citation>
    <scope>NUCLEOTIDE SEQUENCE</scope>
    <source>
        <strain evidence="2">CtaOv25</strain>
    </source>
</reference>
<feature type="region of interest" description="Disordered" evidence="1">
    <location>
        <begin position="200"/>
        <end position="226"/>
    </location>
</feature>
<dbReference type="EMBL" id="BK015820">
    <property type="protein sequence ID" value="DAE26530.1"/>
    <property type="molecule type" value="Genomic_DNA"/>
</dbReference>
<feature type="compositionally biased region" description="Basic and acidic residues" evidence="1">
    <location>
        <begin position="200"/>
        <end position="217"/>
    </location>
</feature>
<protein>
    <submittedName>
        <fullName evidence="2">Uncharacterized protein</fullName>
    </submittedName>
</protein>
<name>A0A8S5R5W2_9CAUD</name>
<evidence type="ECO:0000256" key="1">
    <source>
        <dbReference type="SAM" id="MobiDB-lite"/>
    </source>
</evidence>